<dbReference type="OrthoDB" id="2656156at2"/>
<organism evidence="2 3">
    <name type="scientific">Paenibacillus selenitireducens</name>
    <dbReference type="NCBI Taxonomy" id="1324314"/>
    <lineage>
        <taxon>Bacteria</taxon>
        <taxon>Bacillati</taxon>
        <taxon>Bacillota</taxon>
        <taxon>Bacilli</taxon>
        <taxon>Bacillales</taxon>
        <taxon>Paenibacillaceae</taxon>
        <taxon>Paenibacillus</taxon>
    </lineage>
</organism>
<evidence type="ECO:0000313" key="2">
    <source>
        <dbReference type="EMBL" id="OPA73878.1"/>
    </source>
</evidence>
<dbReference type="EMBL" id="MSZX01000013">
    <property type="protein sequence ID" value="OPA73878.1"/>
    <property type="molecule type" value="Genomic_DNA"/>
</dbReference>
<reference evidence="2 3" key="1">
    <citation type="submission" date="2017-01" db="EMBL/GenBank/DDBJ databases">
        <title>Genome analysis of Paenibacillus selenitrireducens ES3-24.</title>
        <authorList>
            <person name="Xu D."/>
            <person name="Yao R."/>
            <person name="Zheng S."/>
        </authorList>
    </citation>
    <scope>NUCLEOTIDE SEQUENCE [LARGE SCALE GENOMIC DNA]</scope>
    <source>
        <strain evidence="2 3">ES3-24</strain>
    </source>
</reference>
<evidence type="ECO:0000256" key="1">
    <source>
        <dbReference type="SAM" id="SignalP"/>
    </source>
</evidence>
<evidence type="ECO:0008006" key="4">
    <source>
        <dbReference type="Google" id="ProtNLM"/>
    </source>
</evidence>
<dbReference type="RefSeq" id="WP_078502107.1">
    <property type="nucleotide sequence ID" value="NZ_MSZX01000013.1"/>
</dbReference>
<keyword evidence="1" id="KW-0732">Signal</keyword>
<comment type="caution">
    <text evidence="2">The sequence shown here is derived from an EMBL/GenBank/DDBJ whole genome shotgun (WGS) entry which is preliminary data.</text>
</comment>
<gene>
    <name evidence="2" type="ORF">BVG16_25905</name>
</gene>
<protein>
    <recommendedName>
        <fullName evidence="4">Copper amine oxidase-like N-terminal domain-containing protein</fullName>
    </recommendedName>
</protein>
<feature type="chain" id="PRO_5012707348" description="Copper amine oxidase-like N-terminal domain-containing protein" evidence="1">
    <location>
        <begin position="25"/>
        <end position="394"/>
    </location>
</feature>
<feature type="signal peptide" evidence="1">
    <location>
        <begin position="1"/>
        <end position="24"/>
    </location>
</feature>
<name>A0A1T2X1V3_9BACL</name>
<keyword evidence="3" id="KW-1185">Reference proteome</keyword>
<proteinExistence type="predicted"/>
<accession>A0A1T2X1V3</accession>
<dbReference type="AlphaFoldDB" id="A0A1T2X1V3"/>
<evidence type="ECO:0000313" key="3">
    <source>
        <dbReference type="Proteomes" id="UP000190188"/>
    </source>
</evidence>
<dbReference type="SUPFAM" id="SSF69304">
    <property type="entry name" value="Tricorn protease N-terminal domain"/>
    <property type="match status" value="1"/>
</dbReference>
<dbReference type="Proteomes" id="UP000190188">
    <property type="component" value="Unassembled WGS sequence"/>
</dbReference>
<sequence>MKWKLSVVTALSAIILMTSVPAYAAVEPQSTKETVGQVQSKIDFQSVRYVNPLNGSVYYNVGGQQGEEYWRTIVERTKDGKLLRWEDGFSGIYGGERTAPSVSVEYTRRIDESNMQMSYLDVKNETVHEGANYNYSPDGTWSYVSQISFTPTYTKLNSYWFKNTATGDIEERFSSPAYIHAEWLPDSRLLMSRYSEKSQQNEIVMYTPATNKFEFLMYGTLTGYSSSHHAMLYVNNEPSRQEKVYDFRTKKSRLLTDAKERDSFSFYNQMWKEYDKLPKLDPQLDVMKLPVKSIDLVSDHLHTVQIDGKKVDVPYLLKKEGTLWIPVMQLADALHWTIQGKDLRAGKYRYGIKTDTHRVELAPSNSQIIDGHLFMTRGHLKSLGYGDVTISSKR</sequence>